<accession>A0AAV8P5J6</accession>
<dbReference type="AlphaFoldDB" id="A0AAV8P5J6"/>
<dbReference type="Proteomes" id="UP001222027">
    <property type="component" value="Unassembled WGS sequence"/>
</dbReference>
<organism evidence="2 3">
    <name type="scientific">Ensete ventricosum</name>
    <name type="common">Abyssinian banana</name>
    <name type="synonym">Musa ensete</name>
    <dbReference type="NCBI Taxonomy" id="4639"/>
    <lineage>
        <taxon>Eukaryota</taxon>
        <taxon>Viridiplantae</taxon>
        <taxon>Streptophyta</taxon>
        <taxon>Embryophyta</taxon>
        <taxon>Tracheophyta</taxon>
        <taxon>Spermatophyta</taxon>
        <taxon>Magnoliopsida</taxon>
        <taxon>Liliopsida</taxon>
        <taxon>Zingiberales</taxon>
        <taxon>Musaceae</taxon>
        <taxon>Ensete</taxon>
    </lineage>
</organism>
<name>A0AAV8P5J6_ENSVE</name>
<feature type="compositionally biased region" description="Basic residues" evidence="1">
    <location>
        <begin position="19"/>
        <end position="28"/>
    </location>
</feature>
<sequence>MSSPSTTSKDLDAGSPRYGRPRPRRSRPIRIDEGASPFRPSSAVPFSWEHRPGIPKTSGPFTSRPTGPFLPLPPSLRSAPAGSSRKKRPVTASVADPFATALVECAKDPAGPAIEEFFARGGGSAVERRRRGPAAAWSVSDRLGLFGLHASCKETCAVADSAVRVPRSGPSNHRLRDMFYHLTE</sequence>
<feature type="region of interest" description="Disordered" evidence="1">
    <location>
        <begin position="1"/>
        <end position="90"/>
    </location>
</feature>
<gene>
    <name evidence="2" type="ORF">OPV22_029894</name>
</gene>
<keyword evidence="3" id="KW-1185">Reference proteome</keyword>
<dbReference type="PANTHER" id="PTHR33696">
    <property type="entry name" value="T22J18.15-RELATED"/>
    <property type="match status" value="1"/>
</dbReference>
<evidence type="ECO:0000256" key="1">
    <source>
        <dbReference type="SAM" id="MobiDB-lite"/>
    </source>
</evidence>
<comment type="caution">
    <text evidence="2">The sequence shown here is derived from an EMBL/GenBank/DDBJ whole genome shotgun (WGS) entry which is preliminary data.</text>
</comment>
<dbReference type="PANTHER" id="PTHR33696:SF1">
    <property type="entry name" value="T22J18.15"/>
    <property type="match status" value="1"/>
</dbReference>
<evidence type="ECO:0000313" key="3">
    <source>
        <dbReference type="Proteomes" id="UP001222027"/>
    </source>
</evidence>
<protein>
    <submittedName>
        <fullName evidence="2">Uncharacterized protein</fullName>
    </submittedName>
</protein>
<evidence type="ECO:0000313" key="2">
    <source>
        <dbReference type="EMBL" id="KAJ8467342.1"/>
    </source>
</evidence>
<dbReference type="InterPro" id="IPR007789">
    <property type="entry name" value="DUF688"/>
</dbReference>
<proteinExistence type="predicted"/>
<dbReference type="EMBL" id="JAQQAF010000008">
    <property type="protein sequence ID" value="KAJ8467342.1"/>
    <property type="molecule type" value="Genomic_DNA"/>
</dbReference>
<dbReference type="Pfam" id="PF05097">
    <property type="entry name" value="DUF688"/>
    <property type="match status" value="1"/>
</dbReference>
<reference evidence="2 3" key="1">
    <citation type="submission" date="2022-12" db="EMBL/GenBank/DDBJ databases">
        <title>Chromosome-scale assembly of the Ensete ventricosum genome.</title>
        <authorList>
            <person name="Dussert Y."/>
            <person name="Stocks J."/>
            <person name="Wendawek A."/>
            <person name="Woldeyes F."/>
            <person name="Nichols R.A."/>
            <person name="Borrell J.S."/>
        </authorList>
    </citation>
    <scope>NUCLEOTIDE SEQUENCE [LARGE SCALE GENOMIC DNA]</scope>
    <source>
        <strain evidence="3">cv. Maze</strain>
        <tissue evidence="2">Seeds</tissue>
    </source>
</reference>